<dbReference type="InterPro" id="IPR029063">
    <property type="entry name" value="SAM-dependent_MTases_sf"/>
</dbReference>
<gene>
    <name evidence="1" type="ORF">DJ019_12980</name>
</gene>
<dbReference type="CDD" id="cd02440">
    <property type="entry name" value="AdoMet_MTases"/>
    <property type="match status" value="1"/>
</dbReference>
<dbReference type="Pfam" id="PF13489">
    <property type="entry name" value="Methyltransf_23"/>
    <property type="match status" value="1"/>
</dbReference>
<reference evidence="1 2" key="1">
    <citation type="submission" date="2018-05" db="EMBL/GenBank/DDBJ databases">
        <authorList>
            <person name="Lanie J.A."/>
            <person name="Ng W.-L."/>
            <person name="Kazmierczak K.M."/>
            <person name="Andrzejewski T.M."/>
            <person name="Davidsen T.M."/>
            <person name="Wayne K.J."/>
            <person name="Tettelin H."/>
            <person name="Glass J.I."/>
            <person name="Rusch D."/>
            <person name="Podicherti R."/>
            <person name="Tsui H.-C.T."/>
            <person name="Winkler M.E."/>
        </authorList>
    </citation>
    <scope>NUCLEOTIDE SEQUENCE [LARGE SCALE GENOMIC DNA]</scope>
    <source>
        <strain evidence="1 2">BUT-10</strain>
    </source>
</reference>
<dbReference type="EMBL" id="QFYS01000005">
    <property type="protein sequence ID" value="RAK64916.1"/>
    <property type="molecule type" value="Genomic_DNA"/>
</dbReference>
<evidence type="ECO:0000313" key="2">
    <source>
        <dbReference type="Proteomes" id="UP000249524"/>
    </source>
</evidence>
<keyword evidence="1" id="KW-0808">Transferase</keyword>
<dbReference type="Proteomes" id="UP000249524">
    <property type="component" value="Unassembled WGS sequence"/>
</dbReference>
<dbReference type="OrthoDB" id="9810247at2"/>
<keyword evidence="1" id="KW-0489">Methyltransferase</keyword>
<dbReference type="AlphaFoldDB" id="A0A328BG99"/>
<dbReference type="PANTHER" id="PTHR43861:SF1">
    <property type="entry name" value="TRANS-ACONITATE 2-METHYLTRANSFERASE"/>
    <property type="match status" value="1"/>
</dbReference>
<sequence>MERAIYDRMRELQRDHWWFAARREILESEIGRLPLPRPARILEVGCGPGGNLELLKRFGEVRAIEPDDESRVYAAESAGITVDGGLLPDGLPDLGGPFDMVCAFDVIEHVDDDAGAVAALGDLLKPGGFLVATVPAYAWMWSEHDAKHHHKRRYAMADFRKLFAGLKVRRATHFNSVLFPPIAAVRLAKSAAGIRGGDDEAMPSPALNRLLKGLFASERQLLRATDLPFGVSILLIAERPA</sequence>
<proteinExistence type="predicted"/>
<dbReference type="SUPFAM" id="SSF53335">
    <property type="entry name" value="S-adenosyl-L-methionine-dependent methyltransferases"/>
    <property type="match status" value="1"/>
</dbReference>
<dbReference type="GO" id="GO:0008168">
    <property type="term" value="F:methyltransferase activity"/>
    <property type="evidence" value="ECO:0007669"/>
    <property type="project" value="UniProtKB-KW"/>
</dbReference>
<accession>A0A328BG99</accession>
<dbReference type="Gene3D" id="3.40.50.150">
    <property type="entry name" value="Vaccinia Virus protein VP39"/>
    <property type="match status" value="1"/>
</dbReference>
<protein>
    <submittedName>
        <fullName evidence="1">Class I SAM-dependent methyltransferase</fullName>
    </submittedName>
</protein>
<dbReference type="RefSeq" id="WP_111276454.1">
    <property type="nucleotide sequence ID" value="NZ_QFYS01000005.1"/>
</dbReference>
<comment type="caution">
    <text evidence="1">The sequence shown here is derived from an EMBL/GenBank/DDBJ whole genome shotgun (WGS) entry which is preliminary data.</text>
</comment>
<dbReference type="PANTHER" id="PTHR43861">
    <property type="entry name" value="TRANS-ACONITATE 2-METHYLTRANSFERASE-RELATED"/>
    <property type="match status" value="1"/>
</dbReference>
<keyword evidence="2" id="KW-1185">Reference proteome</keyword>
<evidence type="ECO:0000313" key="1">
    <source>
        <dbReference type="EMBL" id="RAK64916.1"/>
    </source>
</evidence>
<name>A0A328BG99_9CAUL</name>
<dbReference type="GO" id="GO:0032259">
    <property type="term" value="P:methylation"/>
    <property type="evidence" value="ECO:0007669"/>
    <property type="project" value="UniProtKB-KW"/>
</dbReference>
<organism evidence="1 2">
    <name type="scientific">Phenylobacterium kunshanense</name>
    <dbReference type="NCBI Taxonomy" id="1445034"/>
    <lineage>
        <taxon>Bacteria</taxon>
        <taxon>Pseudomonadati</taxon>
        <taxon>Pseudomonadota</taxon>
        <taxon>Alphaproteobacteria</taxon>
        <taxon>Caulobacterales</taxon>
        <taxon>Caulobacteraceae</taxon>
        <taxon>Phenylobacterium</taxon>
    </lineage>
</organism>